<dbReference type="SMART" id="SM00220">
    <property type="entry name" value="S_TKc"/>
    <property type="match status" value="1"/>
</dbReference>
<dbReference type="GO" id="GO:0004674">
    <property type="term" value="F:protein serine/threonine kinase activity"/>
    <property type="evidence" value="ECO:0007669"/>
    <property type="project" value="UniProtKB-KW"/>
</dbReference>
<dbReference type="EMBL" id="NKXS01006058">
    <property type="protein sequence ID" value="PIN02129.1"/>
    <property type="molecule type" value="Genomic_DNA"/>
</dbReference>
<gene>
    <name evidence="21" type="ORF">CDL12_25360</name>
</gene>
<dbReference type="SUPFAM" id="SSF56112">
    <property type="entry name" value="Protein kinase-like (PK-like)"/>
    <property type="match status" value="1"/>
</dbReference>
<dbReference type="CDD" id="cd14066">
    <property type="entry name" value="STKc_IRAK"/>
    <property type="match status" value="1"/>
</dbReference>
<comment type="caution">
    <text evidence="21">The sequence shown here is derived from an EMBL/GenBank/DDBJ whole genome shotgun (WGS) entry which is preliminary data.</text>
</comment>
<keyword evidence="8" id="KW-0547">Nucleotide-binding</keyword>
<keyword evidence="11 17" id="KW-1133">Transmembrane helix</keyword>
<dbReference type="Gene3D" id="2.90.10.10">
    <property type="entry name" value="Bulb-type lectin domain"/>
    <property type="match status" value="1"/>
</dbReference>
<dbReference type="PANTHER" id="PTHR27002:SF1111">
    <property type="entry name" value="NON-SPECIFIC SERINE_THREONINE PROTEIN KINASE"/>
    <property type="match status" value="1"/>
</dbReference>
<keyword evidence="13" id="KW-1015">Disulfide bond</keyword>
<comment type="catalytic activity">
    <reaction evidence="15">
        <text>L-threonyl-[protein] + ATP = O-phospho-L-threonyl-[protein] + ADP + H(+)</text>
        <dbReference type="Rhea" id="RHEA:46608"/>
        <dbReference type="Rhea" id="RHEA-COMP:11060"/>
        <dbReference type="Rhea" id="RHEA-COMP:11605"/>
        <dbReference type="ChEBI" id="CHEBI:15378"/>
        <dbReference type="ChEBI" id="CHEBI:30013"/>
        <dbReference type="ChEBI" id="CHEBI:30616"/>
        <dbReference type="ChEBI" id="CHEBI:61977"/>
        <dbReference type="ChEBI" id="CHEBI:456216"/>
        <dbReference type="EC" id="2.7.11.1"/>
    </reaction>
</comment>
<dbReference type="FunFam" id="3.30.200.20:FF:001238">
    <property type="entry name" value="Os08g0179000 protein"/>
    <property type="match status" value="1"/>
</dbReference>
<proteinExistence type="predicted"/>
<dbReference type="InterPro" id="IPR001245">
    <property type="entry name" value="Ser-Thr/Tyr_kinase_cat_dom"/>
</dbReference>
<evidence type="ECO:0000259" key="18">
    <source>
        <dbReference type="PROSITE" id="PS50011"/>
    </source>
</evidence>
<evidence type="ECO:0000256" key="11">
    <source>
        <dbReference type="ARBA" id="ARBA00022989"/>
    </source>
</evidence>
<evidence type="ECO:0000256" key="13">
    <source>
        <dbReference type="ARBA" id="ARBA00023157"/>
    </source>
</evidence>
<dbReference type="InterPro" id="IPR000719">
    <property type="entry name" value="Prot_kinase_dom"/>
</dbReference>
<keyword evidence="7" id="KW-0732">Signal</keyword>
<keyword evidence="12 17" id="KW-0472">Membrane</keyword>
<dbReference type="InterPro" id="IPR000858">
    <property type="entry name" value="S_locus_glycoprot_dom"/>
</dbReference>
<feature type="domain" description="Apple" evidence="20">
    <location>
        <begin position="351"/>
        <end position="438"/>
    </location>
</feature>
<dbReference type="CDD" id="cd00028">
    <property type="entry name" value="B_lectin"/>
    <property type="match status" value="1"/>
</dbReference>
<dbReference type="GO" id="GO:0005524">
    <property type="term" value="F:ATP binding"/>
    <property type="evidence" value="ECO:0007669"/>
    <property type="project" value="UniProtKB-KW"/>
</dbReference>
<dbReference type="InterPro" id="IPR008271">
    <property type="entry name" value="Ser/Thr_kinase_AS"/>
</dbReference>
<evidence type="ECO:0000256" key="7">
    <source>
        <dbReference type="ARBA" id="ARBA00022729"/>
    </source>
</evidence>
<keyword evidence="3" id="KW-1003">Cell membrane</keyword>
<evidence type="ECO:0000256" key="3">
    <source>
        <dbReference type="ARBA" id="ARBA00022475"/>
    </source>
</evidence>
<dbReference type="PROSITE" id="PS50948">
    <property type="entry name" value="PAN"/>
    <property type="match status" value="1"/>
</dbReference>
<evidence type="ECO:0000256" key="14">
    <source>
        <dbReference type="ARBA" id="ARBA00023180"/>
    </source>
</evidence>
<dbReference type="InterPro" id="IPR001480">
    <property type="entry name" value="Bulb-type_lectin_dom"/>
</dbReference>
<evidence type="ECO:0000256" key="9">
    <source>
        <dbReference type="ARBA" id="ARBA00022777"/>
    </source>
</evidence>
<evidence type="ECO:0000256" key="4">
    <source>
        <dbReference type="ARBA" id="ARBA00022527"/>
    </source>
</evidence>
<dbReference type="PROSITE" id="PS50927">
    <property type="entry name" value="BULB_LECTIN"/>
    <property type="match status" value="1"/>
</dbReference>
<keyword evidence="10" id="KW-0067">ATP-binding</keyword>
<dbReference type="GO" id="GO:0106310">
    <property type="term" value="F:protein serine kinase activity"/>
    <property type="evidence" value="ECO:0007669"/>
    <property type="project" value="RHEA"/>
</dbReference>
<accession>A0A2G9GA17</accession>
<keyword evidence="9 21" id="KW-0418">Kinase</keyword>
<dbReference type="Pfam" id="PF07714">
    <property type="entry name" value="PK_Tyr_Ser-Thr"/>
    <property type="match status" value="1"/>
</dbReference>
<dbReference type="Pfam" id="PF00954">
    <property type="entry name" value="S_locus_glycop"/>
    <property type="match status" value="1"/>
</dbReference>
<dbReference type="InterPro" id="IPR011009">
    <property type="entry name" value="Kinase-like_dom_sf"/>
</dbReference>
<feature type="domain" description="Protein kinase" evidence="18">
    <location>
        <begin position="710"/>
        <end position="996"/>
    </location>
</feature>
<dbReference type="GO" id="GO:0005886">
    <property type="term" value="C:plasma membrane"/>
    <property type="evidence" value="ECO:0007669"/>
    <property type="project" value="UniProtKB-SubCell"/>
</dbReference>
<organism evidence="21 22">
    <name type="scientific">Handroanthus impetiginosus</name>
    <dbReference type="NCBI Taxonomy" id="429701"/>
    <lineage>
        <taxon>Eukaryota</taxon>
        <taxon>Viridiplantae</taxon>
        <taxon>Streptophyta</taxon>
        <taxon>Embryophyta</taxon>
        <taxon>Tracheophyta</taxon>
        <taxon>Spermatophyta</taxon>
        <taxon>Magnoliopsida</taxon>
        <taxon>eudicotyledons</taxon>
        <taxon>Gunneridae</taxon>
        <taxon>Pentapetalae</taxon>
        <taxon>asterids</taxon>
        <taxon>lamiids</taxon>
        <taxon>Lamiales</taxon>
        <taxon>Bignoniaceae</taxon>
        <taxon>Crescentiina</taxon>
        <taxon>Tabebuia alliance</taxon>
        <taxon>Handroanthus</taxon>
    </lineage>
</organism>
<dbReference type="Gene3D" id="1.10.510.10">
    <property type="entry name" value="Transferase(Phosphotransferase) domain 1"/>
    <property type="match status" value="1"/>
</dbReference>
<dbReference type="Pfam" id="PF11883">
    <property type="entry name" value="DUF3403"/>
    <property type="match status" value="1"/>
</dbReference>
<comment type="catalytic activity">
    <reaction evidence="16">
        <text>L-seryl-[protein] + ATP = O-phospho-L-seryl-[protein] + ADP + H(+)</text>
        <dbReference type="Rhea" id="RHEA:17989"/>
        <dbReference type="Rhea" id="RHEA-COMP:9863"/>
        <dbReference type="Rhea" id="RHEA-COMP:11604"/>
        <dbReference type="ChEBI" id="CHEBI:15378"/>
        <dbReference type="ChEBI" id="CHEBI:29999"/>
        <dbReference type="ChEBI" id="CHEBI:30616"/>
        <dbReference type="ChEBI" id="CHEBI:83421"/>
        <dbReference type="ChEBI" id="CHEBI:456216"/>
        <dbReference type="EC" id="2.7.11.1"/>
    </reaction>
</comment>
<dbReference type="Gene3D" id="3.30.200.20">
    <property type="entry name" value="Phosphorylase Kinase, domain 1"/>
    <property type="match status" value="1"/>
</dbReference>
<feature type="domain" description="Bulb-type lectin" evidence="19">
    <location>
        <begin position="35"/>
        <end position="159"/>
    </location>
</feature>
<evidence type="ECO:0000256" key="10">
    <source>
        <dbReference type="ARBA" id="ARBA00022840"/>
    </source>
</evidence>
<comment type="subcellular location">
    <subcellularLocation>
        <location evidence="1">Cell membrane</location>
        <topology evidence="1">Single-pass type I membrane protein</topology>
    </subcellularLocation>
</comment>
<keyword evidence="6 17" id="KW-0812">Transmembrane</keyword>
<dbReference type="SMART" id="SM00108">
    <property type="entry name" value="B_lectin"/>
    <property type="match status" value="1"/>
</dbReference>
<evidence type="ECO:0000256" key="1">
    <source>
        <dbReference type="ARBA" id="ARBA00004251"/>
    </source>
</evidence>
<dbReference type="OrthoDB" id="1741851at2759"/>
<feature type="transmembrane region" description="Helical" evidence="17">
    <location>
        <begin position="630"/>
        <end position="651"/>
    </location>
</feature>
<dbReference type="EC" id="2.7.11.1" evidence="2"/>
<dbReference type="FunFam" id="1.10.510.10:FF:000060">
    <property type="entry name" value="G-type lectin S-receptor-like serine/threonine-protein kinase"/>
    <property type="match status" value="1"/>
</dbReference>
<dbReference type="InterPro" id="IPR036426">
    <property type="entry name" value="Bulb-type_lectin_dom_sf"/>
</dbReference>
<keyword evidence="22" id="KW-1185">Reference proteome</keyword>
<name>A0A2G9GA17_9LAMI</name>
<evidence type="ECO:0000313" key="21">
    <source>
        <dbReference type="EMBL" id="PIN02129.1"/>
    </source>
</evidence>
<evidence type="ECO:0000256" key="8">
    <source>
        <dbReference type="ARBA" id="ARBA00022741"/>
    </source>
</evidence>
<evidence type="ECO:0000259" key="19">
    <source>
        <dbReference type="PROSITE" id="PS50927"/>
    </source>
</evidence>
<dbReference type="PANTHER" id="PTHR27002">
    <property type="entry name" value="RECEPTOR-LIKE SERINE/THREONINE-PROTEIN KINASE SD1-8"/>
    <property type="match status" value="1"/>
</dbReference>
<dbReference type="PROSITE" id="PS00108">
    <property type="entry name" value="PROTEIN_KINASE_ST"/>
    <property type="match status" value="1"/>
</dbReference>
<dbReference type="InterPro" id="IPR003609">
    <property type="entry name" value="Pan_app"/>
</dbReference>
<dbReference type="GO" id="GO:0048544">
    <property type="term" value="P:recognition of pollen"/>
    <property type="evidence" value="ECO:0007669"/>
    <property type="project" value="InterPro"/>
</dbReference>
<keyword evidence="4 21" id="KW-0723">Serine/threonine-protein kinase</keyword>
<evidence type="ECO:0000313" key="22">
    <source>
        <dbReference type="Proteomes" id="UP000231279"/>
    </source>
</evidence>
<dbReference type="PROSITE" id="PS50011">
    <property type="entry name" value="PROTEIN_KINASE_DOM"/>
    <property type="match status" value="1"/>
</dbReference>
<evidence type="ECO:0000256" key="2">
    <source>
        <dbReference type="ARBA" id="ARBA00012513"/>
    </source>
</evidence>
<evidence type="ECO:0000256" key="12">
    <source>
        <dbReference type="ARBA" id="ARBA00023136"/>
    </source>
</evidence>
<feature type="transmembrane region" description="Helical" evidence="17">
    <location>
        <begin position="12"/>
        <end position="29"/>
    </location>
</feature>
<keyword evidence="14" id="KW-0325">Glycoprotein</keyword>
<reference evidence="22" key="1">
    <citation type="journal article" date="2018" name="Gigascience">
        <title>Genome assembly of the Pink Ipe (Handroanthus impetiginosus, Bignoniaceae), a highly valued, ecologically keystone Neotropical timber forest tree.</title>
        <authorList>
            <person name="Silva-Junior O.B."/>
            <person name="Grattapaglia D."/>
            <person name="Novaes E."/>
            <person name="Collevatti R.G."/>
        </authorList>
    </citation>
    <scope>NUCLEOTIDE SEQUENCE [LARGE SCALE GENOMIC DNA]</scope>
    <source>
        <strain evidence="22">cv. UFG-1</strain>
    </source>
</reference>
<dbReference type="Proteomes" id="UP000231279">
    <property type="component" value="Unassembled WGS sequence"/>
</dbReference>
<sequence length="1029" mass="116661">MWLLRVNMHSHSTLSFFFITMILLVFYHLNCEARDSISVGNLLSGSGETLISAGNRFELGFFIPQGNEKSHSFVGIWYYKFDPKTIVWVANRDDPVFNACGVFGIADDGNLKIWCNKDVIFSITDLKMSTTFNRTLQLLDSGNLILFDGHTTLWQSFDFPTDTLLPGMKMNNHRGLTSWISPSDPSTGDYVFDKDHGMYSIQKGRSVHWKSGEVGYLDIYFFDNLPTVVAWMLSGYDTSLGQKTYQPLVKKKSITFPNYSRASNYNNTRLLMNYSGEIQYYNYSLTEGGRWSLLWKEPQDSKVCDACGKFAICNTENEPMCECLPGFKPVSRGDWTAGIYSGGCDREYKICSQREGFLDLILTKIEGQVTSPDSPQVEATCKEECLKNCNCEAYMYTGINISNERTGNSVAKCHIWTSDLVNLQNIQNWYFDYGFRLSLRVPLSSTAKSRICQPCVTFKIPYPLSIGPNCGDPLYSRFYCNNSTGKIIFRTLYGYYQVTDIYPEKRRFIILYYDAESADICNDTKLAGLIVSPFYNVNNGSCNFSANLGIQSRQIEIGWEPSHEPVCNMSTGCEDWPKSDCQDKGYGSRRCYCKQGYRWDDSSANCTEESTDLLKGLDSGGSKNKLLTRYVIVLTVLLVGVILVFCSCYILRRRRRMVERSGNQGSTEAIPMPFSNERERQVYEMMLETDNGIDVPFYNFNIILSATDNFSDANYLGRGGFGPVYKGKFPGGRELAVKRLSSCSGQGIDEFLNEVNLIAKLQHRNLVRLLGYCIKHNEKLLLYEYMPNGSLDAIIFDQDACLLLDWKKRFDIILGIARGLLYLHQDSRLRIIHRDLKTSNILLDEEMNPKISDFGLARIIEGKRIEASTNKVVGTFGYMSPEYALDGKFSIKSDVFSFGVVMLEIISGKKNTRFYDPQEVMNLLEYAWRLWNEDKALDLVDPRLKESCEKSQVMTCIKVGLLCVQEDPTDRPSMSTVVIMLGSESTTLPNPTQPAFLVRRRISKASSSSSTKADTISNNELTISMVHGR</sequence>
<evidence type="ECO:0000256" key="17">
    <source>
        <dbReference type="SAM" id="Phobius"/>
    </source>
</evidence>
<dbReference type="AlphaFoldDB" id="A0A2G9GA17"/>
<evidence type="ECO:0000256" key="5">
    <source>
        <dbReference type="ARBA" id="ARBA00022679"/>
    </source>
</evidence>
<dbReference type="Pfam" id="PF01453">
    <property type="entry name" value="B_lectin"/>
    <property type="match status" value="1"/>
</dbReference>
<dbReference type="InterPro" id="IPR021820">
    <property type="entry name" value="S-locus_recpt_kinase_C"/>
</dbReference>
<keyword evidence="5 21" id="KW-0808">Transferase</keyword>
<dbReference type="STRING" id="429701.A0A2G9GA17"/>
<evidence type="ECO:0000259" key="20">
    <source>
        <dbReference type="PROSITE" id="PS50948"/>
    </source>
</evidence>
<evidence type="ECO:0000256" key="15">
    <source>
        <dbReference type="ARBA" id="ARBA00047899"/>
    </source>
</evidence>
<dbReference type="SUPFAM" id="SSF51110">
    <property type="entry name" value="alpha-D-mannose-specific plant lectins"/>
    <property type="match status" value="1"/>
</dbReference>
<dbReference type="Pfam" id="PF08276">
    <property type="entry name" value="PAN_2"/>
    <property type="match status" value="1"/>
</dbReference>
<evidence type="ECO:0000256" key="16">
    <source>
        <dbReference type="ARBA" id="ARBA00048679"/>
    </source>
</evidence>
<evidence type="ECO:0000256" key="6">
    <source>
        <dbReference type="ARBA" id="ARBA00022692"/>
    </source>
</evidence>
<protein>
    <recommendedName>
        <fullName evidence="2">non-specific serine/threonine protein kinase</fullName>
        <ecNumber evidence="2">2.7.11.1</ecNumber>
    </recommendedName>
</protein>